<dbReference type="PROSITE" id="PS50222">
    <property type="entry name" value="EF_HAND_2"/>
    <property type="match status" value="1"/>
</dbReference>
<feature type="region of interest" description="Disordered" evidence="2">
    <location>
        <begin position="1"/>
        <end position="37"/>
    </location>
</feature>
<feature type="domain" description="EF-hand" evidence="3">
    <location>
        <begin position="143"/>
        <end position="178"/>
    </location>
</feature>
<evidence type="ECO:0000256" key="2">
    <source>
        <dbReference type="SAM" id="MobiDB-lite"/>
    </source>
</evidence>
<dbReference type="EMBL" id="CAJNOM010000046">
    <property type="protein sequence ID" value="CAF0911068.1"/>
    <property type="molecule type" value="Genomic_DNA"/>
</dbReference>
<evidence type="ECO:0000313" key="7">
    <source>
        <dbReference type="Proteomes" id="UP000663832"/>
    </source>
</evidence>
<dbReference type="AlphaFoldDB" id="A0A813MXS6"/>
<comment type="caution">
    <text evidence="4">The sequence shown here is derived from an EMBL/GenBank/DDBJ whole genome shotgun (WGS) entry which is preliminary data.</text>
</comment>
<dbReference type="PROSITE" id="PS00018">
    <property type="entry name" value="EF_HAND_1"/>
    <property type="match status" value="1"/>
</dbReference>
<dbReference type="Gene3D" id="1.10.238.10">
    <property type="entry name" value="EF-hand"/>
    <property type="match status" value="1"/>
</dbReference>
<gene>
    <name evidence="4" type="ORF">BJG266_LOCUS775</name>
    <name evidence="6" type="ORF">QVE165_LOCUS10007</name>
    <name evidence="5" type="ORF">QVE165_LOCUS6343</name>
</gene>
<keyword evidence="1" id="KW-0106">Calcium</keyword>
<feature type="compositionally biased region" description="Polar residues" evidence="2">
    <location>
        <begin position="16"/>
        <end position="29"/>
    </location>
</feature>
<evidence type="ECO:0000259" key="3">
    <source>
        <dbReference type="PROSITE" id="PS50222"/>
    </source>
</evidence>
<name>A0A813MXS6_9BILA</name>
<feature type="compositionally biased region" description="Low complexity" evidence="2">
    <location>
        <begin position="58"/>
        <end position="80"/>
    </location>
</feature>
<dbReference type="OrthoDB" id="10007357at2759"/>
<dbReference type="SMART" id="SM00054">
    <property type="entry name" value="EFh"/>
    <property type="match status" value="1"/>
</dbReference>
<dbReference type="InterPro" id="IPR011992">
    <property type="entry name" value="EF-hand-dom_pair"/>
</dbReference>
<dbReference type="SUPFAM" id="SSF47473">
    <property type="entry name" value="EF-hand"/>
    <property type="match status" value="1"/>
</dbReference>
<dbReference type="InterPro" id="IPR002048">
    <property type="entry name" value="EF_hand_dom"/>
</dbReference>
<proteinExistence type="predicted"/>
<feature type="region of interest" description="Disordered" evidence="2">
    <location>
        <begin position="58"/>
        <end position="81"/>
    </location>
</feature>
<protein>
    <recommendedName>
        <fullName evidence="3">EF-hand domain-containing protein</fullName>
    </recommendedName>
</protein>
<dbReference type="EMBL" id="CAJNOI010000002">
    <property type="protein sequence ID" value="CAF0726268.1"/>
    <property type="molecule type" value="Genomic_DNA"/>
</dbReference>
<accession>A0A813MXS6</accession>
<reference evidence="4" key="1">
    <citation type="submission" date="2021-02" db="EMBL/GenBank/DDBJ databases">
        <authorList>
            <person name="Nowell W R."/>
        </authorList>
    </citation>
    <scope>NUCLEOTIDE SEQUENCE</scope>
</reference>
<evidence type="ECO:0000313" key="6">
    <source>
        <dbReference type="EMBL" id="CAF0911068.1"/>
    </source>
</evidence>
<keyword evidence="7" id="KW-1185">Reference proteome</keyword>
<dbReference type="Proteomes" id="UP000663832">
    <property type="component" value="Unassembled WGS sequence"/>
</dbReference>
<sequence length="258" mass="29730">MGSTQTTNNQHKRYQSPLSTPKSVHSTQNKRNDRFRTTMRSVTLRALAARNYQNFASLSNDSDTNNSLSTNPNTITTTNSQTDADSYLSDFDYRKFSTLTGLSETKINELHREFLILSHNGRLTYERYKSMFETVSFQRTPAQLENLARQTFAIFDKDGNNYLDFAEFIAAYITMERNELSLNDKSTRKESSVPPQPPTTIATVRRHATTYYSPQRTLVNASPLITHRPVHFPNNYASYHPSQSSERYVYLSPQYAFR</sequence>
<evidence type="ECO:0000313" key="8">
    <source>
        <dbReference type="Proteomes" id="UP000663877"/>
    </source>
</evidence>
<organism evidence="4 8">
    <name type="scientific">Adineta steineri</name>
    <dbReference type="NCBI Taxonomy" id="433720"/>
    <lineage>
        <taxon>Eukaryota</taxon>
        <taxon>Metazoa</taxon>
        <taxon>Spiralia</taxon>
        <taxon>Gnathifera</taxon>
        <taxon>Rotifera</taxon>
        <taxon>Eurotatoria</taxon>
        <taxon>Bdelloidea</taxon>
        <taxon>Adinetida</taxon>
        <taxon>Adinetidae</taxon>
        <taxon>Adineta</taxon>
    </lineage>
</organism>
<dbReference type="EMBL" id="CAJNOM010000026">
    <property type="protein sequence ID" value="CAF0841586.1"/>
    <property type="molecule type" value="Genomic_DNA"/>
</dbReference>
<evidence type="ECO:0000256" key="1">
    <source>
        <dbReference type="ARBA" id="ARBA00022837"/>
    </source>
</evidence>
<dbReference type="InterPro" id="IPR018247">
    <property type="entry name" value="EF_Hand_1_Ca_BS"/>
</dbReference>
<dbReference type="GO" id="GO:0005509">
    <property type="term" value="F:calcium ion binding"/>
    <property type="evidence" value="ECO:0007669"/>
    <property type="project" value="InterPro"/>
</dbReference>
<evidence type="ECO:0000313" key="4">
    <source>
        <dbReference type="EMBL" id="CAF0726268.1"/>
    </source>
</evidence>
<dbReference type="Proteomes" id="UP000663877">
    <property type="component" value="Unassembled WGS sequence"/>
</dbReference>
<evidence type="ECO:0000313" key="5">
    <source>
        <dbReference type="EMBL" id="CAF0841586.1"/>
    </source>
</evidence>